<dbReference type="PANTHER" id="PTHR31956">
    <property type="entry name" value="NON-SPECIFIC PHOSPHOLIPASE C4-RELATED"/>
    <property type="match status" value="1"/>
</dbReference>
<name>A0A1X0RBC1_RHIZD</name>
<dbReference type="Proteomes" id="UP000242414">
    <property type="component" value="Unassembled WGS sequence"/>
</dbReference>
<reference evidence="3" key="1">
    <citation type="journal article" date="2016" name="Proc. Natl. Acad. Sci. U.S.A.">
        <title>Lipid metabolic changes in an early divergent fungus govern the establishment of a mutualistic symbiosis with endobacteria.</title>
        <authorList>
            <person name="Lastovetsky O.A."/>
            <person name="Gaspar M.L."/>
            <person name="Mondo S.J."/>
            <person name="LaButti K.M."/>
            <person name="Sandor L."/>
            <person name="Grigoriev I.V."/>
            <person name="Henry S.A."/>
            <person name="Pawlowska T.E."/>
        </authorList>
    </citation>
    <scope>NUCLEOTIDE SEQUENCE [LARGE SCALE GENOMIC DNA]</scope>
    <source>
        <strain evidence="3">ATCC 52814</strain>
    </source>
</reference>
<keyword evidence="1" id="KW-0378">Hydrolase</keyword>
<evidence type="ECO:0000256" key="2">
    <source>
        <dbReference type="SAM" id="SignalP"/>
    </source>
</evidence>
<accession>A0A1X0RBC1</accession>
<evidence type="ECO:0008006" key="4">
    <source>
        <dbReference type="Google" id="ProtNLM"/>
    </source>
</evidence>
<feature type="signal peptide" evidence="2">
    <location>
        <begin position="1"/>
        <end position="17"/>
    </location>
</feature>
<dbReference type="GO" id="GO:0009395">
    <property type="term" value="P:phospholipid catabolic process"/>
    <property type="evidence" value="ECO:0007669"/>
    <property type="project" value="TreeGrafter"/>
</dbReference>
<feature type="chain" id="PRO_5012800783" description="Phosphoesterase-domain-containing protein" evidence="2">
    <location>
        <begin position="18"/>
        <end position="188"/>
    </location>
</feature>
<dbReference type="AlphaFoldDB" id="A0A1X0RBC1"/>
<dbReference type="PANTHER" id="PTHR31956:SF8">
    <property type="entry name" value="ACID PHOSPHATASE PHOA (AFU_ORTHOLOGUE AFUA_1G03570)"/>
    <property type="match status" value="1"/>
</dbReference>
<dbReference type="Pfam" id="PF04185">
    <property type="entry name" value="Phosphoesterase"/>
    <property type="match status" value="1"/>
</dbReference>
<sequence>MKFALAILLLQLALVFARPASTKGKYFDRVVIIIFENQDYKVAAKDKYLSTLTSKYKGFALTNYLATTHPSQPNYIALISGSTKGTNEDDESNINRKTIVDLLEAKGISWKTYQENYPGGCNKEMDIGPYARKHNPFISFKNIQNNKSRCAKIVNSKQLDKDIKSNSVPQFVFYTPNVGVCICISLYF</sequence>
<evidence type="ECO:0000313" key="3">
    <source>
        <dbReference type="EMBL" id="ORE09355.1"/>
    </source>
</evidence>
<organism evidence="3">
    <name type="scientific">Rhizopus microsporus var. microsporus</name>
    <dbReference type="NCBI Taxonomy" id="86635"/>
    <lineage>
        <taxon>Eukaryota</taxon>
        <taxon>Fungi</taxon>
        <taxon>Fungi incertae sedis</taxon>
        <taxon>Mucoromycota</taxon>
        <taxon>Mucoromycotina</taxon>
        <taxon>Mucoromycetes</taxon>
        <taxon>Mucorales</taxon>
        <taxon>Mucorineae</taxon>
        <taxon>Rhizopodaceae</taxon>
        <taxon>Rhizopus</taxon>
    </lineage>
</organism>
<dbReference type="VEuPathDB" id="FungiDB:BCV72DRAFT_201842"/>
<protein>
    <recommendedName>
        <fullName evidence="4">Phosphoesterase-domain-containing protein</fullName>
    </recommendedName>
</protein>
<dbReference type="OrthoDB" id="5135119at2759"/>
<proteinExistence type="predicted"/>
<dbReference type="EMBL" id="KV921877">
    <property type="protein sequence ID" value="ORE09355.1"/>
    <property type="molecule type" value="Genomic_DNA"/>
</dbReference>
<evidence type="ECO:0000256" key="1">
    <source>
        <dbReference type="ARBA" id="ARBA00022801"/>
    </source>
</evidence>
<keyword evidence="2" id="KW-0732">Signal</keyword>
<dbReference type="GO" id="GO:0016788">
    <property type="term" value="F:hydrolase activity, acting on ester bonds"/>
    <property type="evidence" value="ECO:0007669"/>
    <property type="project" value="InterPro"/>
</dbReference>
<gene>
    <name evidence="3" type="ORF">BCV72DRAFT_201842</name>
</gene>
<dbReference type="InterPro" id="IPR007312">
    <property type="entry name" value="Phosphoesterase"/>
</dbReference>